<comment type="caution">
    <text evidence="8">The sequence shown here is derived from an EMBL/GenBank/DDBJ whole genome shotgun (WGS) entry which is preliminary data.</text>
</comment>
<dbReference type="GO" id="GO:0005524">
    <property type="term" value="F:ATP binding"/>
    <property type="evidence" value="ECO:0007669"/>
    <property type="project" value="UniProtKB-KW"/>
</dbReference>
<keyword evidence="6" id="KW-0547">Nucleotide-binding</keyword>
<dbReference type="CDD" id="cd01131">
    <property type="entry name" value="PilT"/>
    <property type="match status" value="1"/>
</dbReference>
<dbReference type="EMBL" id="JAFNAA010000010">
    <property type="protein sequence ID" value="MBO1108641.1"/>
    <property type="molecule type" value="Genomic_DNA"/>
</dbReference>
<dbReference type="Proteomes" id="UP000664658">
    <property type="component" value="Unassembled WGS sequence"/>
</dbReference>
<dbReference type="RefSeq" id="WP_010864554.1">
    <property type="nucleotide sequence ID" value="NZ_CP027852.1"/>
</dbReference>
<dbReference type="InterPro" id="IPR001482">
    <property type="entry name" value="T2SS/T4SS_dom"/>
</dbReference>
<name>A0A1A9B086_PLESH</name>
<evidence type="ECO:0000256" key="1">
    <source>
        <dbReference type="ARBA" id="ARBA00004496"/>
    </source>
</evidence>
<keyword evidence="3" id="KW-0813">Transport</keyword>
<keyword evidence="5" id="KW-1029">Fimbrium biogenesis</keyword>
<evidence type="ECO:0000313" key="9">
    <source>
        <dbReference type="Proteomes" id="UP000664658"/>
    </source>
</evidence>
<dbReference type="SMART" id="SM00382">
    <property type="entry name" value="AAA"/>
    <property type="match status" value="1"/>
</dbReference>
<dbReference type="AlphaFoldDB" id="A0A1A9B086"/>
<dbReference type="FunFam" id="3.40.50.300:FF:000872">
    <property type="entry name" value="Twitching motility protein PilT"/>
    <property type="match status" value="1"/>
</dbReference>
<evidence type="ECO:0000256" key="5">
    <source>
        <dbReference type="ARBA" id="ARBA00022558"/>
    </source>
</evidence>
<sequence>MDITELLAFSVKHNASDLHLSAGNPPLIRVDGEVRRVNMPVLDGREVRRLVYDIMNDVQRRDFETEMELDFSFELNGVGRFRVNAYQQQRGISAALRTIPTDIPTLEQLNAPEVFRNIAMQPRGLVLVTGPTGSGKSTTLAAMLNYVNQHMHHHILTIEDPIEFIHTSNKCLINQREVHRHTHSFNNALRSALREDPDVILVGELRDLETIRLALTAAETGHLVFGTLHTSSAAKTIDRIVDVFPGAEKDMVRSMLSESLKAVISQVLLRKEGGGRVAAHEIMLGTPAIRNLIREDKIHQIYSILQTSSRQGMQTLEQALNVLTSQGVVSYEEAQRKMNSLMDGGIQNGNTAGGTGAGAMGYGFAG</sequence>
<evidence type="ECO:0000313" key="8">
    <source>
        <dbReference type="EMBL" id="MBO1108641.1"/>
    </source>
</evidence>
<dbReference type="InterPro" id="IPR050921">
    <property type="entry name" value="T4SS_GSP_E_ATPase"/>
</dbReference>
<dbReference type="NCBIfam" id="TIGR01420">
    <property type="entry name" value="pilT_fam"/>
    <property type="match status" value="1"/>
</dbReference>
<dbReference type="PANTHER" id="PTHR30486">
    <property type="entry name" value="TWITCHING MOTILITY PROTEIN PILT"/>
    <property type="match status" value="1"/>
</dbReference>
<dbReference type="GO" id="GO:0016887">
    <property type="term" value="F:ATP hydrolysis activity"/>
    <property type="evidence" value="ECO:0007669"/>
    <property type="project" value="InterPro"/>
</dbReference>
<gene>
    <name evidence="8" type="ORF">J2R62_10440</name>
</gene>
<evidence type="ECO:0000256" key="4">
    <source>
        <dbReference type="ARBA" id="ARBA00022490"/>
    </source>
</evidence>
<evidence type="ECO:0000256" key="3">
    <source>
        <dbReference type="ARBA" id="ARBA00022448"/>
    </source>
</evidence>
<accession>A0A1A9B086</accession>
<comment type="subcellular location">
    <subcellularLocation>
        <location evidence="1">Cytoplasm</location>
    </subcellularLocation>
</comment>
<dbReference type="PROSITE" id="PS00662">
    <property type="entry name" value="T2SP_E"/>
    <property type="match status" value="1"/>
</dbReference>
<dbReference type="PANTHER" id="PTHR30486:SF6">
    <property type="entry name" value="TYPE IV PILUS RETRACTATION ATPASE PILT"/>
    <property type="match status" value="1"/>
</dbReference>
<dbReference type="Gene3D" id="3.40.50.300">
    <property type="entry name" value="P-loop containing nucleotide triphosphate hydrolases"/>
    <property type="match status" value="1"/>
</dbReference>
<dbReference type="SUPFAM" id="SSF52540">
    <property type="entry name" value="P-loop containing nucleoside triphosphate hydrolases"/>
    <property type="match status" value="1"/>
</dbReference>
<dbReference type="GO" id="GO:0005737">
    <property type="term" value="C:cytoplasm"/>
    <property type="evidence" value="ECO:0007669"/>
    <property type="project" value="UniProtKB-SubCell"/>
</dbReference>
<proteinExistence type="inferred from homology"/>
<dbReference type="Gene3D" id="3.30.450.90">
    <property type="match status" value="1"/>
</dbReference>
<evidence type="ECO:0000256" key="7">
    <source>
        <dbReference type="ARBA" id="ARBA00022840"/>
    </source>
</evidence>
<dbReference type="InterPro" id="IPR027417">
    <property type="entry name" value="P-loop_NTPase"/>
</dbReference>
<dbReference type="InterPro" id="IPR006321">
    <property type="entry name" value="PilT/PilU"/>
</dbReference>
<dbReference type="InterPro" id="IPR003593">
    <property type="entry name" value="AAA+_ATPase"/>
</dbReference>
<dbReference type="Pfam" id="PF00437">
    <property type="entry name" value="T2SSE"/>
    <property type="match status" value="1"/>
</dbReference>
<keyword evidence="4" id="KW-0963">Cytoplasm</keyword>
<evidence type="ECO:0000256" key="6">
    <source>
        <dbReference type="ARBA" id="ARBA00022741"/>
    </source>
</evidence>
<keyword evidence="7" id="KW-0067">ATP-binding</keyword>
<reference evidence="8" key="1">
    <citation type="submission" date="2021-03" db="EMBL/GenBank/DDBJ databases">
        <title>Plesiomonas shigelloides zfcc0051, isolated from zebrafish feces.</title>
        <authorList>
            <person name="Vanderhoek Z."/>
            <person name="Gaulke C."/>
        </authorList>
    </citation>
    <scope>NUCLEOTIDE SEQUENCE</scope>
    <source>
        <strain evidence="8">Zfcc0051</strain>
    </source>
</reference>
<comment type="similarity">
    <text evidence="2">Belongs to the GSP E family.</text>
</comment>
<evidence type="ECO:0000256" key="2">
    <source>
        <dbReference type="ARBA" id="ARBA00006611"/>
    </source>
</evidence>
<dbReference type="FunFam" id="3.30.450.90:FF:000002">
    <property type="entry name" value="Twitching motility protein PilT"/>
    <property type="match status" value="1"/>
</dbReference>
<organism evidence="8 9">
    <name type="scientific">Plesiomonas shigelloides</name>
    <name type="common">Aeromonas shigelloides</name>
    <dbReference type="NCBI Taxonomy" id="703"/>
    <lineage>
        <taxon>Bacteria</taxon>
        <taxon>Pseudomonadati</taxon>
        <taxon>Pseudomonadota</taxon>
        <taxon>Gammaproteobacteria</taxon>
        <taxon>Enterobacterales</taxon>
        <taxon>Enterobacteriaceae</taxon>
        <taxon>Plesiomonas</taxon>
    </lineage>
</organism>
<protein>
    <submittedName>
        <fullName evidence="8">Type IV pilus twitching motility protein PilT</fullName>
    </submittedName>
</protein>
<dbReference type="KEGG" id="pshi:SAMEA2665130_2511"/>